<keyword evidence="5" id="KW-1185">Reference proteome</keyword>
<evidence type="ECO:0000313" key="4">
    <source>
        <dbReference type="EMBL" id="MFC3230545.1"/>
    </source>
</evidence>
<evidence type="ECO:0000313" key="5">
    <source>
        <dbReference type="Proteomes" id="UP001595528"/>
    </source>
</evidence>
<keyword evidence="1" id="KW-0597">Phosphoprotein</keyword>
<dbReference type="SMART" id="SM00052">
    <property type="entry name" value="EAL"/>
    <property type="match status" value="1"/>
</dbReference>
<sequence length="415" mass="45145">MRDIERIQRPATLIVEDDDFQRRTLVRMVRRLDNGPVLEARDGVEALRFLEDKPHGIGLILCDLDMPNMDGLELVRHLDRSGGRTGLAITSAQDPQVLSSAETMCLAYGIEPLGILRKPILPRHVEDLVRKNAARHGTPCTTGCGGRAHCACSTPATASGPEPIAIEEILEGLAEHQFVPFFQPKVALEDGQVVGVEALARWQHPQRGTIGPGAFIAQMEEAGRIGALTATMLHQAAAARRRWQDAGIELTVSVNLSQISLASVGLADRVTDIICTAGSRPQDVILEITETAAMTEVGLSLENLTRLRMRGFGLSIDDFGTGYAGMQQLGRVPFSELKIDRGYVSGMHCRRDARAIVDASIGIARRMGMTCVAEGIETAQEWEALREAGCDVAQGYYMARPLAEDALLAFCLERL</sequence>
<dbReference type="Gene3D" id="3.40.50.2300">
    <property type="match status" value="1"/>
</dbReference>
<dbReference type="InterPro" id="IPR001633">
    <property type="entry name" value="EAL_dom"/>
</dbReference>
<proteinExistence type="predicted"/>
<gene>
    <name evidence="4" type="ORF">ACFOGJ_25075</name>
</gene>
<reference evidence="5" key="1">
    <citation type="journal article" date="2019" name="Int. J. Syst. Evol. Microbiol.">
        <title>The Global Catalogue of Microorganisms (GCM) 10K type strain sequencing project: providing services to taxonomists for standard genome sequencing and annotation.</title>
        <authorList>
            <consortium name="The Broad Institute Genomics Platform"/>
            <consortium name="The Broad Institute Genome Sequencing Center for Infectious Disease"/>
            <person name="Wu L."/>
            <person name="Ma J."/>
        </authorList>
    </citation>
    <scope>NUCLEOTIDE SEQUENCE [LARGE SCALE GENOMIC DNA]</scope>
    <source>
        <strain evidence="5">KCTC 42964</strain>
    </source>
</reference>
<dbReference type="Gene3D" id="3.20.20.450">
    <property type="entry name" value="EAL domain"/>
    <property type="match status" value="1"/>
</dbReference>
<dbReference type="InterPro" id="IPR035919">
    <property type="entry name" value="EAL_sf"/>
</dbReference>
<dbReference type="EMBL" id="JBHRTR010000048">
    <property type="protein sequence ID" value="MFC3230545.1"/>
    <property type="molecule type" value="Genomic_DNA"/>
</dbReference>
<dbReference type="PROSITE" id="PS50110">
    <property type="entry name" value="RESPONSE_REGULATORY"/>
    <property type="match status" value="1"/>
</dbReference>
<comment type="caution">
    <text evidence="4">The sequence shown here is derived from an EMBL/GenBank/DDBJ whole genome shotgun (WGS) entry which is preliminary data.</text>
</comment>
<dbReference type="SMART" id="SM00448">
    <property type="entry name" value="REC"/>
    <property type="match status" value="1"/>
</dbReference>
<feature type="modified residue" description="4-aspartylphosphate" evidence="1">
    <location>
        <position position="63"/>
    </location>
</feature>
<dbReference type="RefSeq" id="WP_379905809.1">
    <property type="nucleotide sequence ID" value="NZ_JBHRTR010000048.1"/>
</dbReference>
<accession>A0ABV7L7F1</accession>
<dbReference type="Pfam" id="PF00563">
    <property type="entry name" value="EAL"/>
    <property type="match status" value="1"/>
</dbReference>
<dbReference type="PANTHER" id="PTHR33121">
    <property type="entry name" value="CYCLIC DI-GMP PHOSPHODIESTERASE PDEF"/>
    <property type="match status" value="1"/>
</dbReference>
<dbReference type="InterPro" id="IPR001789">
    <property type="entry name" value="Sig_transdc_resp-reg_receiver"/>
</dbReference>
<dbReference type="Pfam" id="PF00072">
    <property type="entry name" value="Response_reg"/>
    <property type="match status" value="1"/>
</dbReference>
<feature type="domain" description="EAL" evidence="3">
    <location>
        <begin position="162"/>
        <end position="415"/>
    </location>
</feature>
<dbReference type="PANTHER" id="PTHR33121:SF79">
    <property type="entry name" value="CYCLIC DI-GMP PHOSPHODIESTERASE PDED-RELATED"/>
    <property type="match status" value="1"/>
</dbReference>
<name>A0ABV7L7F1_9PROT</name>
<dbReference type="Proteomes" id="UP001595528">
    <property type="component" value="Unassembled WGS sequence"/>
</dbReference>
<dbReference type="SUPFAM" id="SSF52172">
    <property type="entry name" value="CheY-like"/>
    <property type="match status" value="1"/>
</dbReference>
<dbReference type="InterPro" id="IPR011006">
    <property type="entry name" value="CheY-like_superfamily"/>
</dbReference>
<dbReference type="InterPro" id="IPR050706">
    <property type="entry name" value="Cyclic-di-GMP_PDE-like"/>
</dbReference>
<protein>
    <submittedName>
        <fullName evidence="4">EAL domain-containing protein</fullName>
    </submittedName>
</protein>
<evidence type="ECO:0000256" key="1">
    <source>
        <dbReference type="PROSITE-ProRule" id="PRU00169"/>
    </source>
</evidence>
<evidence type="ECO:0000259" key="2">
    <source>
        <dbReference type="PROSITE" id="PS50110"/>
    </source>
</evidence>
<dbReference type="SUPFAM" id="SSF141868">
    <property type="entry name" value="EAL domain-like"/>
    <property type="match status" value="1"/>
</dbReference>
<feature type="domain" description="Response regulatory" evidence="2">
    <location>
        <begin position="11"/>
        <end position="133"/>
    </location>
</feature>
<dbReference type="PROSITE" id="PS50883">
    <property type="entry name" value="EAL"/>
    <property type="match status" value="1"/>
</dbReference>
<organism evidence="4 5">
    <name type="scientific">Marinibaculum pumilum</name>
    <dbReference type="NCBI Taxonomy" id="1766165"/>
    <lineage>
        <taxon>Bacteria</taxon>
        <taxon>Pseudomonadati</taxon>
        <taxon>Pseudomonadota</taxon>
        <taxon>Alphaproteobacteria</taxon>
        <taxon>Rhodospirillales</taxon>
        <taxon>Rhodospirillaceae</taxon>
        <taxon>Marinibaculum</taxon>
    </lineage>
</organism>
<evidence type="ECO:0000259" key="3">
    <source>
        <dbReference type="PROSITE" id="PS50883"/>
    </source>
</evidence>
<dbReference type="CDD" id="cd01948">
    <property type="entry name" value="EAL"/>
    <property type="match status" value="1"/>
</dbReference>